<dbReference type="STRING" id="343874.GCA_000805695_02576"/>
<keyword evidence="5" id="KW-0720">Serine protease</keyword>
<evidence type="ECO:0000256" key="8">
    <source>
        <dbReference type="SAM" id="Phobius"/>
    </source>
</evidence>
<dbReference type="AlphaFoldDB" id="A0A376GLQ5"/>
<evidence type="ECO:0000256" key="6">
    <source>
        <dbReference type="ARBA" id="ARBA00023136"/>
    </source>
</evidence>
<dbReference type="PIRSF" id="PIRSF001217">
    <property type="entry name" value="Protease_4_SppA"/>
    <property type="match status" value="1"/>
</dbReference>
<dbReference type="NCBIfam" id="TIGR00705">
    <property type="entry name" value="SppA_67K"/>
    <property type="match status" value="1"/>
</dbReference>
<dbReference type="GO" id="GO:0016020">
    <property type="term" value="C:membrane"/>
    <property type="evidence" value="ECO:0007669"/>
    <property type="project" value="UniProtKB-SubCell"/>
</dbReference>
<dbReference type="Gene3D" id="6.20.330.10">
    <property type="match status" value="1"/>
</dbReference>
<evidence type="ECO:0000313" key="10">
    <source>
        <dbReference type="EMBL" id="STD59456.1"/>
    </source>
</evidence>
<evidence type="ECO:0000256" key="7">
    <source>
        <dbReference type="PIRSR" id="PIRSR001217-1"/>
    </source>
</evidence>
<evidence type="ECO:0000256" key="2">
    <source>
        <dbReference type="ARBA" id="ARBA00008683"/>
    </source>
</evidence>
<keyword evidence="3 10" id="KW-0645">Protease</keyword>
<keyword evidence="8" id="KW-1133">Transmembrane helix</keyword>
<dbReference type="NCBIfam" id="TIGR00706">
    <property type="entry name" value="SppA_dom"/>
    <property type="match status" value="1"/>
</dbReference>
<evidence type="ECO:0000256" key="5">
    <source>
        <dbReference type="ARBA" id="ARBA00022825"/>
    </source>
</evidence>
<keyword evidence="8" id="KW-0812">Transmembrane</keyword>
<dbReference type="SUPFAM" id="SSF52096">
    <property type="entry name" value="ClpP/crotonase"/>
    <property type="match status" value="2"/>
</dbReference>
<dbReference type="CDD" id="cd07018">
    <property type="entry name" value="S49_SppA_67K_type"/>
    <property type="match status" value="1"/>
</dbReference>
<dbReference type="Pfam" id="PF01343">
    <property type="entry name" value="Peptidase_S49"/>
    <property type="match status" value="2"/>
</dbReference>
<feature type="transmembrane region" description="Helical" evidence="8">
    <location>
        <begin position="12"/>
        <end position="35"/>
    </location>
</feature>
<feature type="active site" description="Proton donor/acceptor" evidence="7">
    <location>
        <position position="189"/>
    </location>
</feature>
<dbReference type="InterPro" id="IPR004634">
    <property type="entry name" value="Pept_S49_pIV"/>
</dbReference>
<feature type="active site" description="Nucleophile" evidence="7">
    <location>
        <position position="388"/>
    </location>
</feature>
<accession>A0A376GLQ5</accession>
<evidence type="ECO:0000256" key="4">
    <source>
        <dbReference type="ARBA" id="ARBA00022801"/>
    </source>
</evidence>
<dbReference type="GO" id="GO:0008236">
    <property type="term" value="F:serine-type peptidase activity"/>
    <property type="evidence" value="ECO:0007669"/>
    <property type="project" value="UniProtKB-KW"/>
</dbReference>
<dbReference type="CDD" id="cd07023">
    <property type="entry name" value="S49_Sppa_N_C"/>
    <property type="match status" value="1"/>
</dbReference>
<organism evidence="10 11">
    <name type="scientific">Empedobacter falsenii</name>
    <dbReference type="NCBI Taxonomy" id="343874"/>
    <lineage>
        <taxon>Bacteria</taxon>
        <taxon>Pseudomonadati</taxon>
        <taxon>Bacteroidota</taxon>
        <taxon>Flavobacteriia</taxon>
        <taxon>Flavobacteriales</taxon>
        <taxon>Weeksellaceae</taxon>
        <taxon>Empedobacter</taxon>
    </lineage>
</organism>
<dbReference type="Proteomes" id="UP000254737">
    <property type="component" value="Unassembled WGS sequence"/>
</dbReference>
<dbReference type="InterPro" id="IPR002142">
    <property type="entry name" value="Peptidase_S49"/>
</dbReference>
<dbReference type="InterPro" id="IPR047217">
    <property type="entry name" value="S49_SppA_67K_type_N"/>
</dbReference>
<dbReference type="EC" id="3.4.21.-" evidence="10"/>
<dbReference type="InterPro" id="IPR047272">
    <property type="entry name" value="S49_SppA_C"/>
</dbReference>
<dbReference type="InterPro" id="IPR004635">
    <property type="entry name" value="Pept_S49_SppA"/>
</dbReference>
<proteinExistence type="inferred from homology"/>
<comment type="subcellular location">
    <subcellularLocation>
        <location evidence="1">Membrane</location>
    </subcellularLocation>
</comment>
<gene>
    <name evidence="10" type="primary">sppA_2</name>
    <name evidence="10" type="ORF">NCTC13456_03107</name>
</gene>
<protein>
    <submittedName>
        <fullName evidence="10">Protease 4</fullName>
        <ecNumber evidence="10">3.4.21.-</ecNumber>
    </submittedName>
</protein>
<reference evidence="10 11" key="1">
    <citation type="submission" date="2018-06" db="EMBL/GenBank/DDBJ databases">
        <authorList>
            <consortium name="Pathogen Informatics"/>
            <person name="Doyle S."/>
        </authorList>
    </citation>
    <scope>NUCLEOTIDE SEQUENCE [LARGE SCALE GENOMIC DNA]</scope>
    <source>
        <strain evidence="10 11">NCTC13456</strain>
    </source>
</reference>
<dbReference type="PANTHER" id="PTHR33209:SF1">
    <property type="entry name" value="PEPTIDASE S49 DOMAIN-CONTAINING PROTEIN"/>
    <property type="match status" value="1"/>
</dbReference>
<evidence type="ECO:0000256" key="1">
    <source>
        <dbReference type="ARBA" id="ARBA00004370"/>
    </source>
</evidence>
<dbReference type="RefSeq" id="WP_115001505.1">
    <property type="nucleotide sequence ID" value="NZ_UFXS01000001.1"/>
</dbReference>
<dbReference type="PANTHER" id="PTHR33209">
    <property type="entry name" value="PROTEASE 4"/>
    <property type="match status" value="1"/>
</dbReference>
<evidence type="ECO:0000313" key="11">
    <source>
        <dbReference type="Proteomes" id="UP000254737"/>
    </source>
</evidence>
<sequence length="589" mass="65610">MKNFFGRVFSTIIGNLLTISVFVILLIVLIFVSALSAPTKSVKDGSVLEISLEDPIMESDMDRSVSIFDMSESSNVFLQDIIHSIEEAKNDDKIKGISLKLDKFSGGATQATDIRNALEDFKKSGKFVYSYSNSGSQLSYYISSVSDKIYQNPLGGTLLQGLSSNIMFFKNAGDKYGVDFQVIRHGQFKSAVEPYMRTNMSDENRLQLSELLNDVWGNVSTSITKSRKISPEQFTTVTDSLYAFIPETGKENKIYDVLAQENEYQKMLFAKLGLKEEKSKTDFEVLEKHIIKVEDYFETLSNKSEKDKIAVLYASGTITEGNGFDGIQSKTYVDAIRKISQNDKIKALVLRVNSPGGSANASEEILYELMQLKTKMPIVVSFGDVAASGGYYIAQASDKIYAQPNTITGSIGVFGMIPNAQKLFNNFGLDFDEVKTNANADQLKSLTTPLSPTAKNTMQKSIVLIYGKFVNHVATNRKLTYEQVDKIGEGRVWSGTRAKQIGLVDDFGSLDTAIKEAAKLAKIEKYSTENYPKRKDSFEEFMDNLQGKNTEAAIAKELGSDGIRIYKEIKMMNEQKGIQVRLPYDIQIQ</sequence>
<keyword evidence="4 10" id="KW-0378">Hydrolase</keyword>
<dbReference type="GO" id="GO:0006465">
    <property type="term" value="P:signal peptide processing"/>
    <property type="evidence" value="ECO:0007669"/>
    <property type="project" value="InterPro"/>
</dbReference>
<comment type="similarity">
    <text evidence="2">Belongs to the peptidase S49 family.</text>
</comment>
<dbReference type="Gene3D" id="3.40.1750.10">
    <property type="entry name" value="peptide peptidase (sppa) like domain"/>
    <property type="match status" value="1"/>
</dbReference>
<name>A0A376GLQ5_9FLAO</name>
<feature type="domain" description="Peptidase S49" evidence="9">
    <location>
        <begin position="372"/>
        <end position="523"/>
    </location>
</feature>
<evidence type="ECO:0000259" key="9">
    <source>
        <dbReference type="Pfam" id="PF01343"/>
    </source>
</evidence>
<feature type="domain" description="Peptidase S49" evidence="9">
    <location>
        <begin position="121"/>
        <end position="266"/>
    </location>
</feature>
<dbReference type="InterPro" id="IPR029045">
    <property type="entry name" value="ClpP/crotonase-like_dom_sf"/>
</dbReference>
<dbReference type="EMBL" id="UFXS01000001">
    <property type="protein sequence ID" value="STD59456.1"/>
    <property type="molecule type" value="Genomic_DNA"/>
</dbReference>
<keyword evidence="6 8" id="KW-0472">Membrane</keyword>
<evidence type="ECO:0000256" key="3">
    <source>
        <dbReference type="ARBA" id="ARBA00022670"/>
    </source>
</evidence>
<dbReference type="Gene3D" id="3.90.226.10">
    <property type="entry name" value="2-enoyl-CoA Hydratase, Chain A, domain 1"/>
    <property type="match status" value="2"/>
</dbReference>